<sequence length="97" mass="10732">MPWPLSPPAPGTTAAAAADQSFARIPLCRRSDIVVSFASLRLVASRDSWIVARFSRGARSVVSCVHVSLRPVCLPPRNCWMLQYTPLLLCSNMIYRT</sequence>
<organism evidence="1 2">
    <name type="scientific">Callosobruchus maculatus</name>
    <name type="common">Southern cowpea weevil</name>
    <name type="synonym">Pulse bruchid</name>
    <dbReference type="NCBI Taxonomy" id="64391"/>
    <lineage>
        <taxon>Eukaryota</taxon>
        <taxon>Metazoa</taxon>
        <taxon>Ecdysozoa</taxon>
        <taxon>Arthropoda</taxon>
        <taxon>Hexapoda</taxon>
        <taxon>Insecta</taxon>
        <taxon>Pterygota</taxon>
        <taxon>Neoptera</taxon>
        <taxon>Endopterygota</taxon>
        <taxon>Coleoptera</taxon>
        <taxon>Polyphaga</taxon>
        <taxon>Cucujiformia</taxon>
        <taxon>Chrysomeloidea</taxon>
        <taxon>Chrysomelidae</taxon>
        <taxon>Bruchinae</taxon>
        <taxon>Bruchini</taxon>
        <taxon>Callosobruchus</taxon>
    </lineage>
</organism>
<proteinExistence type="predicted"/>
<evidence type="ECO:0000313" key="2">
    <source>
        <dbReference type="Proteomes" id="UP000410492"/>
    </source>
</evidence>
<name>A0A653D970_CALMS</name>
<dbReference type="OrthoDB" id="10379144at2759"/>
<gene>
    <name evidence="1" type="ORF">CALMAC_LOCUS15533</name>
</gene>
<dbReference type="AlphaFoldDB" id="A0A653D970"/>
<protein>
    <submittedName>
        <fullName evidence="1">Uncharacterized protein</fullName>
    </submittedName>
</protein>
<evidence type="ECO:0000313" key="1">
    <source>
        <dbReference type="EMBL" id="VEN56715.1"/>
    </source>
</evidence>
<keyword evidence="2" id="KW-1185">Reference proteome</keyword>
<dbReference type="EMBL" id="CAACVG010010828">
    <property type="protein sequence ID" value="VEN56715.1"/>
    <property type="molecule type" value="Genomic_DNA"/>
</dbReference>
<reference evidence="1 2" key="1">
    <citation type="submission" date="2019-01" db="EMBL/GenBank/DDBJ databases">
        <authorList>
            <person name="Sayadi A."/>
        </authorList>
    </citation>
    <scope>NUCLEOTIDE SEQUENCE [LARGE SCALE GENOMIC DNA]</scope>
</reference>
<accession>A0A653D970</accession>
<dbReference type="Proteomes" id="UP000410492">
    <property type="component" value="Unassembled WGS sequence"/>
</dbReference>